<dbReference type="RefSeq" id="WP_185383070.1">
    <property type="nucleotide sequence ID" value="NZ_JAARMV010000009.1"/>
</dbReference>
<feature type="transmembrane region" description="Helical" evidence="2">
    <location>
        <begin position="153"/>
        <end position="171"/>
    </location>
</feature>
<feature type="chain" id="PRO_5036215047" evidence="3">
    <location>
        <begin position="31"/>
        <end position="760"/>
    </location>
</feature>
<name>A0A7X1A9N8_9LIST</name>
<feature type="transmembrane region" description="Helical" evidence="2">
    <location>
        <begin position="329"/>
        <end position="351"/>
    </location>
</feature>
<evidence type="ECO:0000256" key="3">
    <source>
        <dbReference type="SAM" id="SignalP"/>
    </source>
</evidence>
<feature type="signal peptide" evidence="3">
    <location>
        <begin position="1"/>
        <end position="30"/>
    </location>
</feature>
<dbReference type="Proteomes" id="UP000543379">
    <property type="component" value="Unassembled WGS sequence"/>
</dbReference>
<evidence type="ECO:0000313" key="4">
    <source>
        <dbReference type="EMBL" id="MBC1318494.1"/>
    </source>
</evidence>
<evidence type="ECO:0000256" key="1">
    <source>
        <dbReference type="SAM" id="MobiDB-lite"/>
    </source>
</evidence>
<feature type="compositionally biased region" description="Low complexity" evidence="1">
    <location>
        <begin position="666"/>
        <end position="677"/>
    </location>
</feature>
<dbReference type="EMBL" id="JAAROV010000009">
    <property type="protein sequence ID" value="MBC1318494.1"/>
    <property type="molecule type" value="Genomic_DNA"/>
</dbReference>
<dbReference type="AlphaFoldDB" id="A0A7X1A9N8"/>
<keyword evidence="3" id="KW-0732">Signal</keyword>
<dbReference type="PROSITE" id="PS51257">
    <property type="entry name" value="PROKAR_LIPOPROTEIN"/>
    <property type="match status" value="1"/>
</dbReference>
<keyword evidence="2" id="KW-0812">Transmembrane</keyword>
<keyword evidence="2" id="KW-0472">Membrane</keyword>
<dbReference type="Proteomes" id="UP000546244">
    <property type="component" value="Unassembled WGS sequence"/>
</dbReference>
<gene>
    <name evidence="4" type="ORF">HB811_17080</name>
    <name evidence="5" type="ORF">HBP98_17220</name>
</gene>
<feature type="region of interest" description="Disordered" evidence="1">
    <location>
        <begin position="448"/>
        <end position="760"/>
    </location>
</feature>
<feature type="transmembrane region" description="Helical" evidence="2">
    <location>
        <begin position="398"/>
        <end position="418"/>
    </location>
</feature>
<feature type="compositionally biased region" description="Basic residues" evidence="1">
    <location>
        <begin position="721"/>
        <end position="730"/>
    </location>
</feature>
<dbReference type="EMBL" id="JAARMV010000009">
    <property type="protein sequence ID" value="MBC2373755.1"/>
    <property type="molecule type" value="Genomic_DNA"/>
</dbReference>
<evidence type="ECO:0000313" key="6">
    <source>
        <dbReference type="Proteomes" id="UP000543379"/>
    </source>
</evidence>
<comment type="caution">
    <text evidence="5">The sequence shown here is derived from an EMBL/GenBank/DDBJ whole genome shotgun (WGS) entry which is preliminary data.</text>
</comment>
<feature type="compositionally biased region" description="Polar residues" evidence="1">
    <location>
        <begin position="526"/>
        <end position="536"/>
    </location>
</feature>
<evidence type="ECO:0000313" key="5">
    <source>
        <dbReference type="EMBL" id="MBC2373755.1"/>
    </source>
</evidence>
<feature type="transmembrane region" description="Helical" evidence="2">
    <location>
        <begin position="303"/>
        <end position="323"/>
    </location>
</feature>
<evidence type="ECO:0000313" key="7">
    <source>
        <dbReference type="Proteomes" id="UP000546244"/>
    </source>
</evidence>
<organism evidence="5 7">
    <name type="scientific">Listeria booriae</name>
    <dbReference type="NCBI Taxonomy" id="1552123"/>
    <lineage>
        <taxon>Bacteria</taxon>
        <taxon>Bacillati</taxon>
        <taxon>Bacillota</taxon>
        <taxon>Bacilli</taxon>
        <taxon>Bacillales</taxon>
        <taxon>Listeriaceae</taxon>
        <taxon>Listeria</taxon>
    </lineage>
</organism>
<feature type="transmembrane region" description="Helical" evidence="2">
    <location>
        <begin position="363"/>
        <end position="386"/>
    </location>
</feature>
<evidence type="ECO:0000256" key="2">
    <source>
        <dbReference type="SAM" id="Phobius"/>
    </source>
</evidence>
<accession>A0A7X1A9N8</accession>
<sequence length="760" mass="85082">MRKKQTKRTWLRLLLLVFILVGCHTYAVQAAEVVQDVTVTDDPIAMHKAYKNYSFPLMTKEPEGLGPMSKIIANMGVGAKNFMWEAAKITGQINAVSIGFLFDFDAMKPIRQPILNITNGLAGSMLGLTTTLGAGIMALIMVVKFVMEQNFKRALFVFGMAVLVTTCFVVMKDSVQSKKVMNLATEVDTAIANKLVEKVPIIDGSTSSSAMKGKTGGKTIEAAIFNANVITPYLIANYGTSNLDKINELTITYNGKTYQRAGLLMGNGDSSKVDEDFVSEVAKIEYDTLNNTNVGWKKSIGQALLIFFFLLLNVVQFIIYFLLFLVKNMLGFLLIFLFPLSLFTLFFAMFSSNINPFKNIAKGYLTISLMKAAITFLALFYVSYMMLAYRTSNDYDNVFIKIVVILFYVLLPIGLYFFRKFLFMLLLATFSNKEVTAYAMMQQFRHPRSKVEPNARSGDGNDGGGKNDPKNDGKTNPEDGPKKTTATKFGSLIRTPQNMAKKLNNARKSMQQDYKQQKAANEEGQQRMQDSQARQARSQKEKDLEKTFANVPIGYGKDGAITESQQRRQEKGAEIQQKYENIRRDRVQRAEAATDRNRIVRTGMQSQRRNKLQEASGARSGNYVTTGAPAKQQVRKKGQPQQVNKIPVRPRTPRNPEARRQPTRSQQVRQHVQARQANRSVAGARQPIKPSAGTRKIKPSVTQASVSKRSKGSVQPPKGSSRVKHNVPSKRKVDQPTRVSQASTTRRKAPAKPRQPQRRK</sequence>
<feature type="transmembrane region" description="Helical" evidence="2">
    <location>
        <begin position="125"/>
        <end position="147"/>
    </location>
</feature>
<proteinExistence type="predicted"/>
<feature type="compositionally biased region" description="Basic residues" evidence="1">
    <location>
        <begin position="745"/>
        <end position="760"/>
    </location>
</feature>
<feature type="compositionally biased region" description="Basic and acidic residues" evidence="1">
    <location>
        <begin position="580"/>
        <end position="598"/>
    </location>
</feature>
<feature type="compositionally biased region" description="Basic and acidic residues" evidence="1">
    <location>
        <begin position="465"/>
        <end position="482"/>
    </location>
</feature>
<keyword evidence="2" id="KW-1133">Transmembrane helix</keyword>
<reference evidence="6 7" key="1">
    <citation type="submission" date="2020-03" db="EMBL/GenBank/DDBJ databases">
        <title>Soil Listeria distribution.</title>
        <authorList>
            <person name="Liao J."/>
            <person name="Wiedmann M."/>
        </authorList>
    </citation>
    <scope>NUCLEOTIDE SEQUENCE [LARGE SCALE GENOMIC DNA]</scope>
    <source>
        <strain evidence="4 6">FSL L7-1816</strain>
        <strain evidence="5 7">FSL L7-1850</strain>
    </source>
</reference>
<protein>
    <submittedName>
        <fullName evidence="5">Uncharacterized protein</fullName>
    </submittedName>
</protein>
<feature type="compositionally biased region" description="Polar residues" evidence="1">
    <location>
        <begin position="484"/>
        <end position="498"/>
    </location>
</feature>